<evidence type="ECO:0000256" key="1">
    <source>
        <dbReference type="SAM" id="MobiDB-lite"/>
    </source>
</evidence>
<accession>A0AAW0FG99</accession>
<dbReference type="Proteomes" id="UP001430356">
    <property type="component" value="Unassembled WGS sequence"/>
</dbReference>
<dbReference type="EMBL" id="JAECZO010000028">
    <property type="protein sequence ID" value="KAK7202272.1"/>
    <property type="molecule type" value="Genomic_DNA"/>
</dbReference>
<evidence type="ECO:0000313" key="3">
    <source>
        <dbReference type="Proteomes" id="UP001430356"/>
    </source>
</evidence>
<name>A0AAW0FG99_9TRYP</name>
<reference evidence="2 3" key="1">
    <citation type="journal article" date="2021" name="MBio">
        <title>A New Model Trypanosomatid, Novymonas esmeraldas: Genomic Perception of Its 'Candidatus Pandoraea novymonadis' Endosymbiont.</title>
        <authorList>
            <person name="Zakharova A."/>
            <person name="Saura A."/>
            <person name="Butenko A."/>
            <person name="Podesvova L."/>
            <person name="Warmusova S."/>
            <person name="Kostygov A.Y."/>
            <person name="Nenarokova A."/>
            <person name="Lukes J."/>
            <person name="Opperdoes F.R."/>
            <person name="Yurchenko V."/>
        </authorList>
    </citation>
    <scope>NUCLEOTIDE SEQUENCE [LARGE SCALE GENOMIC DNA]</scope>
    <source>
        <strain evidence="2 3">E262AT.01</strain>
    </source>
</reference>
<sequence>MLFRSRRSNSGGGGGLSPRHVPSPVYERPSSAPVASVVQPQTSNGVAGGLHSVEERLRIVKRNRTRDEDLARTPPSPQVQEVVASDSASSHLPLGHDTNSPSLGSVPPSSAYPTFNTSRLSKHEQHVMDAMVREFTEVLFFAPS</sequence>
<evidence type="ECO:0000313" key="2">
    <source>
        <dbReference type="EMBL" id="KAK7202272.1"/>
    </source>
</evidence>
<organism evidence="2 3">
    <name type="scientific">Novymonas esmeraldas</name>
    <dbReference type="NCBI Taxonomy" id="1808958"/>
    <lineage>
        <taxon>Eukaryota</taxon>
        <taxon>Discoba</taxon>
        <taxon>Euglenozoa</taxon>
        <taxon>Kinetoplastea</taxon>
        <taxon>Metakinetoplastina</taxon>
        <taxon>Trypanosomatida</taxon>
        <taxon>Trypanosomatidae</taxon>
        <taxon>Novymonas</taxon>
    </lineage>
</organism>
<proteinExistence type="predicted"/>
<feature type="region of interest" description="Disordered" evidence="1">
    <location>
        <begin position="1"/>
        <end position="114"/>
    </location>
</feature>
<protein>
    <submittedName>
        <fullName evidence="2">Uncharacterized protein</fullName>
    </submittedName>
</protein>
<feature type="compositionally biased region" description="Polar residues" evidence="1">
    <location>
        <begin position="97"/>
        <end position="114"/>
    </location>
</feature>
<dbReference type="AlphaFoldDB" id="A0AAW0FG99"/>
<gene>
    <name evidence="2" type="ORF">NESM_000298700</name>
</gene>
<comment type="caution">
    <text evidence="2">The sequence shown here is derived from an EMBL/GenBank/DDBJ whole genome shotgun (WGS) entry which is preliminary data.</text>
</comment>
<keyword evidence="3" id="KW-1185">Reference proteome</keyword>